<dbReference type="Gene3D" id="2.20.25.10">
    <property type="match status" value="1"/>
</dbReference>
<keyword evidence="3 10" id="KW-0240">DNA-directed RNA polymerase</keyword>
<dbReference type="Pfam" id="PF01096">
    <property type="entry name" value="Zn_ribbon_TFIIS"/>
    <property type="match status" value="1"/>
</dbReference>
<keyword evidence="3 10" id="KW-0804">Transcription</keyword>
<evidence type="ECO:0000256" key="1">
    <source>
        <dbReference type="ARBA" id="ARBA00004604"/>
    </source>
</evidence>
<dbReference type="InterPro" id="IPR012164">
    <property type="entry name" value="Rpa12/Rpb9/Rpc10/TFS"/>
</dbReference>
<feature type="domain" description="TFIIS-type" evidence="9">
    <location>
        <begin position="92"/>
        <end position="132"/>
    </location>
</feature>
<dbReference type="SUPFAM" id="SSF57783">
    <property type="entry name" value="Zinc beta-ribbon"/>
    <property type="match status" value="1"/>
</dbReference>
<dbReference type="PROSITE" id="PS00466">
    <property type="entry name" value="ZF_TFIIS_1"/>
    <property type="match status" value="1"/>
</dbReference>
<evidence type="ECO:0000256" key="7">
    <source>
        <dbReference type="ARBA" id="ARBA00023242"/>
    </source>
</evidence>
<protein>
    <recommendedName>
        <fullName evidence="2">DNA-directed RNA polymerase I subunit RPA12</fullName>
    </recommendedName>
</protein>
<proteinExistence type="predicted"/>
<evidence type="ECO:0000313" key="10">
    <source>
        <dbReference type="EMBL" id="KAG9397669.1"/>
    </source>
</evidence>
<dbReference type="GO" id="GO:0005736">
    <property type="term" value="C:RNA polymerase I complex"/>
    <property type="evidence" value="ECO:0007669"/>
    <property type="project" value="TreeGrafter"/>
</dbReference>
<dbReference type="InterPro" id="IPR034004">
    <property type="entry name" value="Zn_ribbon_RPA12_C"/>
</dbReference>
<dbReference type="GO" id="GO:0003676">
    <property type="term" value="F:nucleic acid binding"/>
    <property type="evidence" value="ECO:0007669"/>
    <property type="project" value="InterPro"/>
</dbReference>
<evidence type="ECO:0000256" key="5">
    <source>
        <dbReference type="ARBA" id="ARBA00022771"/>
    </source>
</evidence>
<evidence type="ECO:0000256" key="3">
    <source>
        <dbReference type="ARBA" id="ARBA00022478"/>
    </source>
</evidence>
<gene>
    <name evidence="10" type="ORF">J8273_0799</name>
</gene>
<dbReference type="InterPro" id="IPR001222">
    <property type="entry name" value="Znf_TFIIS"/>
</dbReference>
<dbReference type="EMBL" id="JAHDYR010000001">
    <property type="protein sequence ID" value="KAG9397669.1"/>
    <property type="molecule type" value="Genomic_DNA"/>
</dbReference>
<evidence type="ECO:0000259" key="9">
    <source>
        <dbReference type="PROSITE" id="PS51133"/>
    </source>
</evidence>
<comment type="subcellular location">
    <subcellularLocation>
        <location evidence="1">Nucleus</location>
        <location evidence="1">Nucleolus</location>
    </subcellularLocation>
</comment>
<dbReference type="PANTHER" id="PTHR11239">
    <property type="entry name" value="DNA-DIRECTED RNA POLYMERASE"/>
    <property type="match status" value="1"/>
</dbReference>
<evidence type="ECO:0000313" key="11">
    <source>
        <dbReference type="Proteomes" id="UP000717585"/>
    </source>
</evidence>
<dbReference type="GO" id="GO:0006363">
    <property type="term" value="P:termination of RNA polymerase I transcription"/>
    <property type="evidence" value="ECO:0007669"/>
    <property type="project" value="TreeGrafter"/>
</dbReference>
<dbReference type="CDD" id="cd10507">
    <property type="entry name" value="Zn-ribbon_RPA12"/>
    <property type="match status" value="1"/>
</dbReference>
<name>A0A8J6BAR2_9EUKA</name>
<organism evidence="10 11">
    <name type="scientific">Carpediemonas membranifera</name>
    <dbReference type="NCBI Taxonomy" id="201153"/>
    <lineage>
        <taxon>Eukaryota</taxon>
        <taxon>Metamonada</taxon>
        <taxon>Carpediemonas-like organisms</taxon>
        <taxon>Carpediemonas</taxon>
    </lineage>
</organism>
<comment type="caution">
    <text evidence="10">The sequence shown here is derived from an EMBL/GenBank/DDBJ whole genome shotgun (WGS) entry which is preliminary data.</text>
</comment>
<evidence type="ECO:0000256" key="4">
    <source>
        <dbReference type="ARBA" id="ARBA00022723"/>
    </source>
</evidence>
<dbReference type="SMART" id="SM00440">
    <property type="entry name" value="ZnF_C2C2"/>
    <property type="match status" value="1"/>
</dbReference>
<dbReference type="GO" id="GO:0008270">
    <property type="term" value="F:zinc ion binding"/>
    <property type="evidence" value="ECO:0007669"/>
    <property type="project" value="UniProtKB-KW"/>
</dbReference>
<evidence type="ECO:0000256" key="8">
    <source>
        <dbReference type="PROSITE-ProRule" id="PRU00472"/>
    </source>
</evidence>
<keyword evidence="6" id="KW-0862">Zinc</keyword>
<dbReference type="AlphaFoldDB" id="A0A8J6BAR2"/>
<reference evidence="10" key="1">
    <citation type="submission" date="2021-05" db="EMBL/GenBank/DDBJ databases">
        <title>A free-living protist that lacks canonical eukaryotic 1 DNA replication and segregation systems.</title>
        <authorList>
            <person name="Salas-Leiva D.E."/>
            <person name="Tromer E.C."/>
            <person name="Curtis B.A."/>
            <person name="Jerlstrom-Hultqvist J."/>
            <person name="Kolisko M."/>
            <person name="Yi Z."/>
            <person name="Salas-Leiva J.S."/>
            <person name="Gallot-Lavallee L."/>
            <person name="Kops G.J.P.L."/>
            <person name="Archibald J.M."/>
            <person name="Simpson A.G.B."/>
            <person name="Roger A.J."/>
        </authorList>
    </citation>
    <scope>NUCLEOTIDE SEQUENCE</scope>
    <source>
        <strain evidence="10">BICM</strain>
    </source>
</reference>
<accession>A0A8J6BAR2</accession>
<sequence>MVNAREEPNQELDSYQFGATTANASKTAVHFCPVCHMLLHITSFGASCVSCKYRMDFDDLGTTGEEIRTKAHIKKEDLFAAVEHEQESQAIVEEECPKCGHNQCSFITMQMRSVDEGQTVFYTCLKCGYRWSVNN</sequence>
<dbReference type="GO" id="GO:0003899">
    <property type="term" value="F:DNA-directed RNA polymerase activity"/>
    <property type="evidence" value="ECO:0007669"/>
    <property type="project" value="InterPro"/>
</dbReference>
<keyword evidence="4" id="KW-0479">Metal-binding</keyword>
<dbReference type="PANTHER" id="PTHR11239:SF14">
    <property type="entry name" value="DNA-DIRECTED RNA POLYMERASE I SUBUNIT RPA12"/>
    <property type="match status" value="1"/>
</dbReference>
<dbReference type="PROSITE" id="PS51133">
    <property type="entry name" value="ZF_TFIIS_2"/>
    <property type="match status" value="1"/>
</dbReference>
<evidence type="ECO:0000256" key="6">
    <source>
        <dbReference type="ARBA" id="ARBA00022833"/>
    </source>
</evidence>
<keyword evidence="11" id="KW-1185">Reference proteome</keyword>
<dbReference type="Proteomes" id="UP000717585">
    <property type="component" value="Unassembled WGS sequence"/>
</dbReference>
<keyword evidence="5 8" id="KW-0863">Zinc-finger</keyword>
<evidence type="ECO:0000256" key="2">
    <source>
        <dbReference type="ARBA" id="ARBA00018784"/>
    </source>
</evidence>
<dbReference type="OrthoDB" id="10056816at2759"/>
<keyword evidence="7" id="KW-0539">Nucleus</keyword>